<dbReference type="EMBL" id="VIBQ01000016">
    <property type="protein sequence ID" value="KAB8356671.1"/>
    <property type="molecule type" value="Genomic_DNA"/>
</dbReference>
<reference evidence="1 2" key="1">
    <citation type="submission" date="2019-06" db="EMBL/GenBank/DDBJ databases">
        <title>A chromosomal-level reference genome of Carpinus fangiana (Coryloideae, Betulaceae).</title>
        <authorList>
            <person name="Yang X."/>
            <person name="Wang Z."/>
            <person name="Zhang L."/>
            <person name="Hao G."/>
            <person name="Liu J."/>
            <person name="Yang Y."/>
        </authorList>
    </citation>
    <scope>NUCLEOTIDE SEQUENCE [LARGE SCALE GENOMIC DNA]</scope>
    <source>
        <strain evidence="1">Cfa_2016G</strain>
        <tissue evidence="1">Leaf</tissue>
    </source>
</reference>
<dbReference type="Proteomes" id="UP000327013">
    <property type="component" value="Unassembled WGS sequence"/>
</dbReference>
<evidence type="ECO:0000313" key="2">
    <source>
        <dbReference type="Proteomes" id="UP000327013"/>
    </source>
</evidence>
<organism evidence="1 2">
    <name type="scientific">Carpinus fangiana</name>
    <dbReference type="NCBI Taxonomy" id="176857"/>
    <lineage>
        <taxon>Eukaryota</taxon>
        <taxon>Viridiplantae</taxon>
        <taxon>Streptophyta</taxon>
        <taxon>Embryophyta</taxon>
        <taxon>Tracheophyta</taxon>
        <taxon>Spermatophyta</taxon>
        <taxon>Magnoliopsida</taxon>
        <taxon>eudicotyledons</taxon>
        <taxon>Gunneridae</taxon>
        <taxon>Pentapetalae</taxon>
        <taxon>rosids</taxon>
        <taxon>fabids</taxon>
        <taxon>Fagales</taxon>
        <taxon>Betulaceae</taxon>
        <taxon>Carpinus</taxon>
    </lineage>
</organism>
<sequence length="122" mass="14076">MADKFMMPDLKNLATGNFSKMVWLMHDDDMGAIEKVSQAVYAISQDFADDLRLELLDILKKWACKWRTREDFWQFMTSNPEICIDTFKAVIEASTEAVSASPRQCCKTNYCRCEDEDTLVVT</sequence>
<comment type="caution">
    <text evidence="1">The sequence shown here is derived from an EMBL/GenBank/DDBJ whole genome shotgun (WGS) entry which is preliminary data.</text>
</comment>
<gene>
    <name evidence="1" type="ORF">FH972_024248</name>
</gene>
<accession>A0A5N6KXX9</accession>
<keyword evidence="2" id="KW-1185">Reference proteome</keyword>
<dbReference type="AlphaFoldDB" id="A0A5N6KXX9"/>
<name>A0A5N6KXX9_9ROSI</name>
<proteinExistence type="predicted"/>
<protein>
    <submittedName>
        <fullName evidence="1">Uncharacterized protein</fullName>
    </submittedName>
</protein>
<evidence type="ECO:0000313" key="1">
    <source>
        <dbReference type="EMBL" id="KAB8356671.1"/>
    </source>
</evidence>